<dbReference type="InterPro" id="IPR003305">
    <property type="entry name" value="CenC_carb-bd"/>
</dbReference>
<organism evidence="4 5">
    <name type="scientific">Cuscuta epithymum</name>
    <dbReference type="NCBI Taxonomy" id="186058"/>
    <lineage>
        <taxon>Eukaryota</taxon>
        <taxon>Viridiplantae</taxon>
        <taxon>Streptophyta</taxon>
        <taxon>Embryophyta</taxon>
        <taxon>Tracheophyta</taxon>
        <taxon>Spermatophyta</taxon>
        <taxon>Magnoliopsida</taxon>
        <taxon>eudicotyledons</taxon>
        <taxon>Gunneridae</taxon>
        <taxon>Pentapetalae</taxon>
        <taxon>asterids</taxon>
        <taxon>lamiids</taxon>
        <taxon>Solanales</taxon>
        <taxon>Convolvulaceae</taxon>
        <taxon>Cuscuteae</taxon>
        <taxon>Cuscuta</taxon>
        <taxon>Cuscuta subgen. Cuscuta</taxon>
    </lineage>
</organism>
<dbReference type="Proteomes" id="UP001152523">
    <property type="component" value="Unassembled WGS sequence"/>
</dbReference>
<comment type="caution">
    <text evidence="4">The sequence shown here is derived from an EMBL/GenBank/DDBJ whole genome shotgun (WGS) entry which is preliminary data.</text>
</comment>
<dbReference type="AlphaFoldDB" id="A0AAV0EBP9"/>
<name>A0AAV0EBP9_9ASTE</name>
<reference evidence="4" key="1">
    <citation type="submission" date="2022-07" db="EMBL/GenBank/DDBJ databases">
        <authorList>
            <person name="Macas J."/>
            <person name="Novak P."/>
            <person name="Neumann P."/>
        </authorList>
    </citation>
    <scope>NUCLEOTIDE SEQUENCE</scope>
</reference>
<evidence type="ECO:0000256" key="1">
    <source>
        <dbReference type="ARBA" id="ARBA00022801"/>
    </source>
</evidence>
<sequence>MGSSGQSSNIIKNHDFKGGLQKWYANCCKAFVDSSGGCAYAVITNRRESWQGLEQEITGRVSKGHIYSIQAFVTVSGKLPAVTSAVQATLRLSFKRSATCYLSIGRKTVKPNCWEALEGTFSLSTNPDQVIFYLEGAEPGVDILVKSVTISPSSPALKSDHTKASDQKKKEGIERKHEKHHLQVANNIILNYDFHQGFLGWETNGCQGNVVKGDSGSSYAVITNRGINYHGLLQDITNRVCQGCPYSVEACVRVSGNIVGFTDIQATLRLEYKNLDTQYHFIGRCTDKEAICDGEIPDAQNHLIFQKPLLVDTTLPPVFSNLRRPHIPSNLSDVSFSDFIM</sequence>
<feature type="compositionally biased region" description="Basic and acidic residues" evidence="2">
    <location>
        <begin position="158"/>
        <end position="176"/>
    </location>
</feature>
<feature type="domain" description="CBM-cenC" evidence="3">
    <location>
        <begin position="186"/>
        <end position="282"/>
    </location>
</feature>
<protein>
    <recommendedName>
        <fullName evidence="3">CBM-cenC domain-containing protein</fullName>
    </recommendedName>
</protein>
<accession>A0AAV0EBP9</accession>
<feature type="domain" description="CBM-cenC" evidence="3">
    <location>
        <begin position="8"/>
        <end position="136"/>
    </location>
</feature>
<dbReference type="EMBL" id="CAMAPF010000914">
    <property type="protein sequence ID" value="CAH9119422.1"/>
    <property type="molecule type" value="Genomic_DNA"/>
</dbReference>
<evidence type="ECO:0000313" key="4">
    <source>
        <dbReference type="EMBL" id="CAH9119422.1"/>
    </source>
</evidence>
<dbReference type="GO" id="GO:0004553">
    <property type="term" value="F:hydrolase activity, hydrolyzing O-glycosyl compounds"/>
    <property type="evidence" value="ECO:0007669"/>
    <property type="project" value="InterPro"/>
</dbReference>
<dbReference type="InterPro" id="IPR008979">
    <property type="entry name" value="Galactose-bd-like_sf"/>
</dbReference>
<keyword evidence="1" id="KW-0378">Hydrolase</keyword>
<evidence type="ECO:0000259" key="3">
    <source>
        <dbReference type="Pfam" id="PF02018"/>
    </source>
</evidence>
<dbReference type="Pfam" id="PF02018">
    <property type="entry name" value="CBM_4_9"/>
    <property type="match status" value="2"/>
</dbReference>
<feature type="region of interest" description="Disordered" evidence="2">
    <location>
        <begin position="153"/>
        <end position="177"/>
    </location>
</feature>
<dbReference type="Gene3D" id="2.60.120.260">
    <property type="entry name" value="Galactose-binding domain-like"/>
    <property type="match status" value="2"/>
</dbReference>
<dbReference type="SUPFAM" id="SSF49785">
    <property type="entry name" value="Galactose-binding domain-like"/>
    <property type="match status" value="2"/>
</dbReference>
<proteinExistence type="predicted"/>
<dbReference type="InterPro" id="IPR044846">
    <property type="entry name" value="GH10"/>
</dbReference>
<dbReference type="PANTHER" id="PTHR31490:SF3">
    <property type="entry name" value="GLYCOSYL HYDROLASE FAMILY 10 PROTEIN"/>
    <property type="match status" value="1"/>
</dbReference>
<keyword evidence="5" id="KW-1185">Reference proteome</keyword>
<evidence type="ECO:0000256" key="2">
    <source>
        <dbReference type="SAM" id="MobiDB-lite"/>
    </source>
</evidence>
<gene>
    <name evidence="4" type="ORF">CEPIT_LOCUS22666</name>
</gene>
<dbReference type="PANTHER" id="PTHR31490">
    <property type="entry name" value="GLYCOSYL HYDROLASE"/>
    <property type="match status" value="1"/>
</dbReference>
<evidence type="ECO:0000313" key="5">
    <source>
        <dbReference type="Proteomes" id="UP001152523"/>
    </source>
</evidence>
<dbReference type="GO" id="GO:0005975">
    <property type="term" value="P:carbohydrate metabolic process"/>
    <property type="evidence" value="ECO:0007669"/>
    <property type="project" value="InterPro"/>
</dbReference>